<evidence type="ECO:0000313" key="2">
    <source>
        <dbReference type="EMBL" id="KAB1224281.1"/>
    </source>
</evidence>
<dbReference type="InterPro" id="IPR009489">
    <property type="entry name" value="PAR1"/>
</dbReference>
<proteinExistence type="predicted"/>
<sequence>MTEYIETDQCIRECGVDRETVGISSDALFEPQFTAKLCSPPCYQECPNIVDLYFNLAAGEGVYLPYICERELTNPHRVMVEFMSFSNVADPGPDVSGGPSPAPVTSTSPAPAPL</sequence>
<keyword evidence="3" id="KW-1185">Reference proteome</keyword>
<accession>A0A6A1WGD2</accession>
<protein>
    <submittedName>
        <fullName evidence="2">Uncharacterized protein</fullName>
    </submittedName>
</protein>
<dbReference type="PANTHER" id="PTHR33649">
    <property type="entry name" value="PAR1 PROTEIN"/>
    <property type="match status" value="1"/>
</dbReference>
<organism evidence="2 3">
    <name type="scientific">Morella rubra</name>
    <name type="common">Chinese bayberry</name>
    <dbReference type="NCBI Taxonomy" id="262757"/>
    <lineage>
        <taxon>Eukaryota</taxon>
        <taxon>Viridiplantae</taxon>
        <taxon>Streptophyta</taxon>
        <taxon>Embryophyta</taxon>
        <taxon>Tracheophyta</taxon>
        <taxon>Spermatophyta</taxon>
        <taxon>Magnoliopsida</taxon>
        <taxon>eudicotyledons</taxon>
        <taxon>Gunneridae</taxon>
        <taxon>Pentapetalae</taxon>
        <taxon>rosids</taxon>
        <taxon>fabids</taxon>
        <taxon>Fagales</taxon>
        <taxon>Myricaceae</taxon>
        <taxon>Morella</taxon>
    </lineage>
</organism>
<dbReference type="AlphaFoldDB" id="A0A6A1WGD2"/>
<reference evidence="2 3" key="1">
    <citation type="journal article" date="2019" name="Plant Biotechnol. J.">
        <title>The red bayberry genome and genetic basis of sex determination.</title>
        <authorList>
            <person name="Jia H.M."/>
            <person name="Jia H.J."/>
            <person name="Cai Q.L."/>
            <person name="Wang Y."/>
            <person name="Zhao H.B."/>
            <person name="Yang W.F."/>
            <person name="Wang G.Y."/>
            <person name="Li Y.H."/>
            <person name="Zhan D.L."/>
            <person name="Shen Y.T."/>
            <person name="Niu Q.F."/>
            <person name="Chang L."/>
            <person name="Qiu J."/>
            <person name="Zhao L."/>
            <person name="Xie H.B."/>
            <person name="Fu W.Y."/>
            <person name="Jin J."/>
            <person name="Li X.W."/>
            <person name="Jiao Y."/>
            <person name="Zhou C.C."/>
            <person name="Tu T."/>
            <person name="Chai C.Y."/>
            <person name="Gao J.L."/>
            <person name="Fan L.J."/>
            <person name="van de Weg E."/>
            <person name="Wang J.Y."/>
            <person name="Gao Z.S."/>
        </authorList>
    </citation>
    <scope>NUCLEOTIDE SEQUENCE [LARGE SCALE GENOMIC DNA]</scope>
    <source>
        <tissue evidence="2">Leaves</tissue>
    </source>
</reference>
<comment type="caution">
    <text evidence="2">The sequence shown here is derived from an EMBL/GenBank/DDBJ whole genome shotgun (WGS) entry which is preliminary data.</text>
</comment>
<dbReference type="PANTHER" id="PTHR33649:SF4">
    <property type="entry name" value="PAR1 PROTEIN"/>
    <property type="match status" value="1"/>
</dbReference>
<evidence type="ECO:0000313" key="3">
    <source>
        <dbReference type="Proteomes" id="UP000516437"/>
    </source>
</evidence>
<name>A0A6A1WGD2_9ROSI</name>
<dbReference type="OrthoDB" id="772928at2759"/>
<feature type="region of interest" description="Disordered" evidence="1">
    <location>
        <begin position="91"/>
        <end position="114"/>
    </location>
</feature>
<gene>
    <name evidence="2" type="ORF">CJ030_MR2G000913</name>
</gene>
<evidence type="ECO:0000256" key="1">
    <source>
        <dbReference type="SAM" id="MobiDB-lite"/>
    </source>
</evidence>
<dbReference type="Proteomes" id="UP000516437">
    <property type="component" value="Chromosome 2"/>
</dbReference>
<dbReference type="Pfam" id="PF06521">
    <property type="entry name" value="PAR1"/>
    <property type="match status" value="1"/>
</dbReference>
<dbReference type="EMBL" id="RXIC02000020">
    <property type="protein sequence ID" value="KAB1224281.1"/>
    <property type="molecule type" value="Genomic_DNA"/>
</dbReference>